<dbReference type="GO" id="GO:0006412">
    <property type="term" value="P:translation"/>
    <property type="evidence" value="ECO:0007669"/>
    <property type="project" value="UniProtKB-UniRule"/>
</dbReference>
<comment type="subunit">
    <text evidence="6">Part of the 30S ribosomal subunit.</text>
</comment>
<keyword evidence="2 6" id="KW-0699">rRNA-binding</keyword>
<gene>
    <name evidence="6" type="primary">rpsQ</name>
    <name evidence="8" type="ORF">A2Z06_00775</name>
</gene>
<dbReference type="PANTHER" id="PTHR10744">
    <property type="entry name" value="40S RIBOSOMAL PROTEIN S11 FAMILY MEMBER"/>
    <property type="match status" value="1"/>
</dbReference>
<evidence type="ECO:0000256" key="2">
    <source>
        <dbReference type="ARBA" id="ARBA00022730"/>
    </source>
</evidence>
<evidence type="ECO:0000256" key="3">
    <source>
        <dbReference type="ARBA" id="ARBA00022884"/>
    </source>
</evidence>
<dbReference type="HAMAP" id="MF_01345_B">
    <property type="entry name" value="Ribosomal_uS17_B"/>
    <property type="match status" value="1"/>
</dbReference>
<evidence type="ECO:0000256" key="5">
    <source>
        <dbReference type="ARBA" id="ARBA00023274"/>
    </source>
</evidence>
<dbReference type="PRINTS" id="PR00973">
    <property type="entry name" value="RIBOSOMALS17"/>
</dbReference>
<evidence type="ECO:0000313" key="8">
    <source>
        <dbReference type="EMBL" id="OGF97054.1"/>
    </source>
</evidence>
<dbReference type="AlphaFoldDB" id="A0A1F5YA47"/>
<dbReference type="InterPro" id="IPR012340">
    <property type="entry name" value="NA-bd_OB-fold"/>
</dbReference>
<evidence type="ECO:0000256" key="6">
    <source>
        <dbReference type="HAMAP-Rule" id="MF_01345"/>
    </source>
</evidence>
<dbReference type="InterPro" id="IPR000266">
    <property type="entry name" value="Ribosomal_uS17"/>
</dbReference>
<dbReference type="Proteomes" id="UP000179034">
    <property type="component" value="Unassembled WGS sequence"/>
</dbReference>
<evidence type="ECO:0000256" key="1">
    <source>
        <dbReference type="ARBA" id="ARBA00010254"/>
    </source>
</evidence>
<dbReference type="Pfam" id="PF00366">
    <property type="entry name" value="Ribosomal_S17"/>
    <property type="match status" value="1"/>
</dbReference>
<sequence>MERQNRRKVRKGKVVSNRMKKSVVVSIERVYQHPLYRKLVKKTSKVIAHDEENRCRIGDLVTIIETRPLSKQKRWRVSEITRSAHGEPAAVSLEEEGGSP</sequence>
<dbReference type="Gene3D" id="2.40.50.140">
    <property type="entry name" value="Nucleic acid-binding proteins"/>
    <property type="match status" value="1"/>
</dbReference>
<keyword evidence="4 6" id="KW-0689">Ribosomal protein</keyword>
<evidence type="ECO:0000256" key="4">
    <source>
        <dbReference type="ARBA" id="ARBA00022980"/>
    </source>
</evidence>
<comment type="similarity">
    <text evidence="1 6 7">Belongs to the universal ribosomal protein uS17 family.</text>
</comment>
<dbReference type="PANTHER" id="PTHR10744:SF1">
    <property type="entry name" value="SMALL RIBOSOMAL SUBUNIT PROTEIN US17M"/>
    <property type="match status" value="1"/>
</dbReference>
<evidence type="ECO:0000256" key="7">
    <source>
        <dbReference type="RuleBase" id="RU003872"/>
    </source>
</evidence>
<dbReference type="CDD" id="cd00364">
    <property type="entry name" value="Ribosomal_uS17"/>
    <property type="match status" value="1"/>
</dbReference>
<organism evidence="8 9">
    <name type="scientific">Candidatus Glassbacteria bacterium RBG_16_58_8</name>
    <dbReference type="NCBI Taxonomy" id="1817866"/>
    <lineage>
        <taxon>Bacteria</taxon>
        <taxon>Candidatus Glassiibacteriota</taxon>
    </lineage>
</organism>
<dbReference type="InterPro" id="IPR019979">
    <property type="entry name" value="Ribosomal_uS17_CS"/>
</dbReference>
<proteinExistence type="inferred from homology"/>
<comment type="caution">
    <text evidence="8">The sequence shown here is derived from an EMBL/GenBank/DDBJ whole genome shotgun (WGS) entry which is preliminary data.</text>
</comment>
<dbReference type="GO" id="GO:0019843">
    <property type="term" value="F:rRNA binding"/>
    <property type="evidence" value="ECO:0007669"/>
    <property type="project" value="UniProtKB-UniRule"/>
</dbReference>
<keyword evidence="3 6" id="KW-0694">RNA-binding</keyword>
<dbReference type="PROSITE" id="PS00056">
    <property type="entry name" value="RIBOSOMAL_S17"/>
    <property type="match status" value="1"/>
</dbReference>
<evidence type="ECO:0000313" key="9">
    <source>
        <dbReference type="Proteomes" id="UP000179034"/>
    </source>
</evidence>
<dbReference type="InterPro" id="IPR019984">
    <property type="entry name" value="Ribosomal_uS17_bact/chlr"/>
</dbReference>
<dbReference type="SUPFAM" id="SSF50249">
    <property type="entry name" value="Nucleic acid-binding proteins"/>
    <property type="match status" value="1"/>
</dbReference>
<dbReference type="GO" id="GO:0003735">
    <property type="term" value="F:structural constituent of ribosome"/>
    <property type="evidence" value="ECO:0007669"/>
    <property type="project" value="UniProtKB-UniRule"/>
</dbReference>
<dbReference type="NCBIfam" id="NF004123">
    <property type="entry name" value="PRK05610.1"/>
    <property type="match status" value="1"/>
</dbReference>
<dbReference type="GO" id="GO:0022627">
    <property type="term" value="C:cytosolic small ribosomal subunit"/>
    <property type="evidence" value="ECO:0007669"/>
    <property type="project" value="UniProtKB-UniRule"/>
</dbReference>
<accession>A0A1F5YA47</accession>
<reference evidence="8 9" key="1">
    <citation type="journal article" date="2016" name="Nat. Commun.">
        <title>Thousands of microbial genomes shed light on interconnected biogeochemical processes in an aquifer system.</title>
        <authorList>
            <person name="Anantharaman K."/>
            <person name="Brown C.T."/>
            <person name="Hug L.A."/>
            <person name="Sharon I."/>
            <person name="Castelle C.J."/>
            <person name="Probst A.J."/>
            <person name="Thomas B.C."/>
            <person name="Singh A."/>
            <person name="Wilkins M.J."/>
            <person name="Karaoz U."/>
            <person name="Brodie E.L."/>
            <person name="Williams K.H."/>
            <person name="Hubbard S.S."/>
            <person name="Banfield J.F."/>
        </authorList>
    </citation>
    <scope>NUCLEOTIDE SEQUENCE [LARGE SCALE GENOMIC DNA]</scope>
</reference>
<keyword evidence="5 6" id="KW-0687">Ribonucleoprotein</keyword>
<protein>
    <recommendedName>
        <fullName evidence="6">Small ribosomal subunit protein uS17</fullName>
    </recommendedName>
</protein>
<dbReference type="EMBL" id="MFIW01000099">
    <property type="protein sequence ID" value="OGF97054.1"/>
    <property type="molecule type" value="Genomic_DNA"/>
</dbReference>
<comment type="function">
    <text evidence="6">One of the primary rRNA binding proteins, it binds specifically to the 5'-end of 16S ribosomal RNA.</text>
</comment>
<name>A0A1F5YA47_9BACT</name>
<dbReference type="NCBIfam" id="TIGR03635">
    <property type="entry name" value="uS17_bact"/>
    <property type="match status" value="1"/>
</dbReference>